<dbReference type="AlphaFoldDB" id="X5MMD5"/>
<evidence type="ECO:0008006" key="3">
    <source>
        <dbReference type="Google" id="ProtNLM"/>
    </source>
</evidence>
<evidence type="ECO:0000313" key="2">
    <source>
        <dbReference type="Proteomes" id="UP000032160"/>
    </source>
</evidence>
<dbReference type="RefSeq" id="WP_043948398.1">
    <property type="nucleotide sequence ID" value="NZ_HG966617.1"/>
</dbReference>
<evidence type="ECO:0000313" key="1">
    <source>
        <dbReference type="EMBL" id="CDO60300.1"/>
    </source>
</evidence>
<sequence length="118" mass="13276">MTRFKTLEAKSVLAQAEMWTDTHPPTLLTPAEVWNMALLSTCNLESYKDLAGIRGVSDRTIAAQMRSARLKLEARTNLFAVAEALRRQLIPSFERWEPGLSQAQIIPFPLDRAQAHKA</sequence>
<dbReference type="KEGG" id="pect:BN1012_Phect2087"/>
<dbReference type="EMBL" id="HG966617">
    <property type="protein sequence ID" value="CDO60300.1"/>
    <property type="molecule type" value="Genomic_DNA"/>
</dbReference>
<dbReference type="HOGENOM" id="CLU_2068849_0_0_5"/>
<dbReference type="OrthoDB" id="9803630at2"/>
<name>X5MMD5_9HYPH</name>
<dbReference type="GO" id="GO:0006355">
    <property type="term" value="P:regulation of DNA-templated transcription"/>
    <property type="evidence" value="ECO:0007669"/>
    <property type="project" value="InterPro"/>
</dbReference>
<reference evidence="1 2" key="1">
    <citation type="journal article" date="2014" name="Front. Genet.">
        <title>Genome and metabolic network of "Candidatus Phaeomarinobacter ectocarpi" Ec32, a new candidate genus of Alphaproteobacteria frequently associated with brown algae.</title>
        <authorList>
            <person name="Dittami S.M."/>
            <person name="Barbeyron T."/>
            <person name="Boyen C."/>
            <person name="Cambefort J."/>
            <person name="Collet G."/>
            <person name="Delage L."/>
            <person name="Gobet A."/>
            <person name="Groisillier A."/>
            <person name="Leblanc C."/>
            <person name="Michel G."/>
            <person name="Scornet D."/>
            <person name="Siegel A."/>
            <person name="Tapia J.E."/>
            <person name="Tonon T."/>
        </authorList>
    </citation>
    <scope>NUCLEOTIDE SEQUENCE [LARGE SCALE GENOMIC DNA]</scope>
    <source>
        <strain evidence="1 2">Ec32</strain>
    </source>
</reference>
<accession>X5MMD5</accession>
<keyword evidence="2" id="KW-1185">Reference proteome</keyword>
<dbReference type="SUPFAM" id="SSF46894">
    <property type="entry name" value="C-terminal effector domain of the bipartite response regulators"/>
    <property type="match status" value="1"/>
</dbReference>
<dbReference type="Proteomes" id="UP000032160">
    <property type="component" value="Chromosome I"/>
</dbReference>
<dbReference type="InterPro" id="IPR036388">
    <property type="entry name" value="WH-like_DNA-bd_sf"/>
</dbReference>
<dbReference type="InterPro" id="IPR016032">
    <property type="entry name" value="Sig_transdc_resp-reg_C-effctor"/>
</dbReference>
<proteinExistence type="predicted"/>
<dbReference type="Gene3D" id="1.10.10.10">
    <property type="entry name" value="Winged helix-like DNA-binding domain superfamily/Winged helix DNA-binding domain"/>
    <property type="match status" value="1"/>
</dbReference>
<dbReference type="GO" id="GO:0003677">
    <property type="term" value="F:DNA binding"/>
    <property type="evidence" value="ECO:0007669"/>
    <property type="project" value="InterPro"/>
</dbReference>
<organism evidence="1 2">
    <name type="scientific">Candidatus Phaeomarinibacter ectocarpi</name>
    <dbReference type="NCBI Taxonomy" id="1458461"/>
    <lineage>
        <taxon>Bacteria</taxon>
        <taxon>Pseudomonadati</taxon>
        <taxon>Pseudomonadota</taxon>
        <taxon>Alphaproteobacteria</taxon>
        <taxon>Hyphomicrobiales</taxon>
        <taxon>Parvibaculaceae</taxon>
        <taxon>Candidatus Phaeomarinibacter</taxon>
    </lineage>
</organism>
<gene>
    <name evidence="1" type="ORF">BN1012_Phect2087</name>
</gene>
<protein>
    <recommendedName>
        <fullName evidence="3">HTH luxR-type domain-containing protein</fullName>
    </recommendedName>
</protein>